<feature type="compositionally biased region" description="Low complexity" evidence="19">
    <location>
        <begin position="473"/>
        <end position="483"/>
    </location>
</feature>
<dbReference type="GO" id="GO:0006915">
    <property type="term" value="P:apoptotic process"/>
    <property type="evidence" value="ECO:0007669"/>
    <property type="project" value="UniProtKB-KW"/>
</dbReference>
<reference evidence="22 23" key="1">
    <citation type="submission" date="2020-12" db="EMBL/GenBank/DDBJ databases">
        <title>Metabolic potential, ecology and presence of endohyphal bacteria is reflected in genomic diversity of Mucoromycotina.</title>
        <authorList>
            <person name="Muszewska A."/>
            <person name="Okrasinska A."/>
            <person name="Steczkiewicz K."/>
            <person name="Drgas O."/>
            <person name="Orlowska M."/>
            <person name="Perlinska-Lenart U."/>
            <person name="Aleksandrzak-Piekarczyk T."/>
            <person name="Szatraj K."/>
            <person name="Zielenkiewicz U."/>
            <person name="Pilsyk S."/>
            <person name="Malc E."/>
            <person name="Mieczkowski P."/>
            <person name="Kruszewska J.S."/>
            <person name="Biernat P."/>
            <person name="Pawlowska J."/>
        </authorList>
    </citation>
    <scope>NUCLEOTIDE SEQUENCE [LARGE SCALE GENOMIC DNA]</scope>
    <source>
        <strain evidence="22 23">CBS 142.35</strain>
    </source>
</reference>
<comment type="catalytic activity">
    <reaction evidence="1">
        <text>Preferential release of a C-terminal arginine or lysine residue.</text>
        <dbReference type="EC" id="3.4.16.6"/>
    </reaction>
</comment>
<evidence type="ECO:0000256" key="9">
    <source>
        <dbReference type="ARBA" id="ARBA00022801"/>
    </source>
</evidence>
<evidence type="ECO:0000256" key="10">
    <source>
        <dbReference type="ARBA" id="ARBA00022989"/>
    </source>
</evidence>
<keyword evidence="9" id="KW-0378">Hydrolase</keyword>
<evidence type="ECO:0000256" key="12">
    <source>
        <dbReference type="ARBA" id="ARBA00023136"/>
    </source>
</evidence>
<evidence type="ECO:0000313" key="23">
    <source>
        <dbReference type="Proteomes" id="UP000646827"/>
    </source>
</evidence>
<dbReference type="PRINTS" id="PR00724">
    <property type="entry name" value="CRBOXYPTASEC"/>
</dbReference>
<feature type="non-terminal residue" evidence="22">
    <location>
        <position position="1"/>
    </location>
</feature>
<comment type="similarity">
    <text evidence="3">Belongs to the peptidase S10 family.</text>
</comment>
<keyword evidence="13" id="KW-0325">Glycoprotein</keyword>
<evidence type="ECO:0000256" key="2">
    <source>
        <dbReference type="ARBA" id="ARBA00004393"/>
    </source>
</evidence>
<evidence type="ECO:0000256" key="19">
    <source>
        <dbReference type="SAM" id="MobiDB-lite"/>
    </source>
</evidence>
<keyword evidence="5" id="KW-0645">Protease</keyword>
<dbReference type="PANTHER" id="PTHR11802">
    <property type="entry name" value="SERINE PROTEASE FAMILY S10 SERINE CARBOXYPEPTIDASE"/>
    <property type="match status" value="1"/>
</dbReference>
<evidence type="ECO:0000256" key="1">
    <source>
        <dbReference type="ARBA" id="ARBA00001003"/>
    </source>
</evidence>
<keyword evidence="12 20" id="KW-0472">Membrane</keyword>
<dbReference type="InterPro" id="IPR033124">
    <property type="entry name" value="Ser_caboxypep_his_AS"/>
</dbReference>
<gene>
    <name evidence="22" type="ORF">INT45_002216</name>
</gene>
<dbReference type="Gene3D" id="3.40.50.1820">
    <property type="entry name" value="alpha/beta hydrolase"/>
    <property type="match status" value="1"/>
</dbReference>
<dbReference type="InterPro" id="IPR029058">
    <property type="entry name" value="AB_hydrolase_fold"/>
</dbReference>
<keyword evidence="6 20" id="KW-0812">Transmembrane</keyword>
<dbReference type="InterPro" id="IPR001563">
    <property type="entry name" value="Peptidase_S10"/>
</dbReference>
<evidence type="ECO:0000256" key="5">
    <source>
        <dbReference type="ARBA" id="ARBA00022670"/>
    </source>
</evidence>
<evidence type="ECO:0000256" key="4">
    <source>
        <dbReference type="ARBA" id="ARBA00022645"/>
    </source>
</evidence>
<dbReference type="Pfam" id="PF00450">
    <property type="entry name" value="Peptidase_S10"/>
    <property type="match status" value="1"/>
</dbReference>
<evidence type="ECO:0000256" key="15">
    <source>
        <dbReference type="ARBA" id="ARBA00038895"/>
    </source>
</evidence>
<organism evidence="22 23">
    <name type="scientific">Circinella minor</name>
    <dbReference type="NCBI Taxonomy" id="1195481"/>
    <lineage>
        <taxon>Eukaryota</taxon>
        <taxon>Fungi</taxon>
        <taxon>Fungi incertae sedis</taxon>
        <taxon>Mucoromycota</taxon>
        <taxon>Mucoromycotina</taxon>
        <taxon>Mucoromycetes</taxon>
        <taxon>Mucorales</taxon>
        <taxon>Lichtheimiaceae</taxon>
        <taxon>Circinella</taxon>
    </lineage>
</organism>
<evidence type="ECO:0000256" key="3">
    <source>
        <dbReference type="ARBA" id="ARBA00009431"/>
    </source>
</evidence>
<comment type="function">
    <text evidence="14">Protease with a carboxypeptidase B-like function involved in the C-terminal processing of the lysine and arginine residues from protein precursors. Promotes cell fusion and is involved in the programmed cell death.</text>
</comment>
<dbReference type="GO" id="GO:0005802">
    <property type="term" value="C:trans-Golgi network"/>
    <property type="evidence" value="ECO:0007669"/>
    <property type="project" value="TreeGrafter"/>
</dbReference>
<dbReference type="SUPFAM" id="SSF53474">
    <property type="entry name" value="alpha/beta-Hydrolases"/>
    <property type="match status" value="1"/>
</dbReference>
<dbReference type="GO" id="GO:0006508">
    <property type="term" value="P:proteolysis"/>
    <property type="evidence" value="ECO:0007669"/>
    <property type="project" value="UniProtKB-KW"/>
</dbReference>
<feature type="compositionally biased region" description="Low complexity" evidence="19">
    <location>
        <begin position="531"/>
        <end position="548"/>
    </location>
</feature>
<feature type="compositionally biased region" description="Acidic residues" evidence="19">
    <location>
        <begin position="638"/>
        <end position="664"/>
    </location>
</feature>
<feature type="region of interest" description="Disordered" evidence="19">
    <location>
        <begin position="527"/>
        <end position="550"/>
    </location>
</feature>
<dbReference type="Proteomes" id="UP000646827">
    <property type="component" value="Unassembled WGS sequence"/>
</dbReference>
<dbReference type="GO" id="GO:0004185">
    <property type="term" value="F:serine-type carboxypeptidase activity"/>
    <property type="evidence" value="ECO:0007669"/>
    <property type="project" value="UniProtKB-EC"/>
</dbReference>
<dbReference type="PANTHER" id="PTHR11802:SF190">
    <property type="entry name" value="PHEROMONE-PROCESSING CARBOXYPEPTIDASE KEX1"/>
    <property type="match status" value="1"/>
</dbReference>
<feature type="region of interest" description="Disordered" evidence="19">
    <location>
        <begin position="457"/>
        <end position="491"/>
    </location>
</feature>
<keyword evidence="7" id="KW-0053">Apoptosis</keyword>
<comment type="subcellular location">
    <subcellularLocation>
        <location evidence="2">Golgi apparatus</location>
        <location evidence="2">trans-Golgi network membrane</location>
        <topology evidence="2">Single-pass type I membrane protein</topology>
    </subcellularLocation>
</comment>
<dbReference type="EMBL" id="JAEPRB010000006">
    <property type="protein sequence ID" value="KAG2227531.1"/>
    <property type="molecule type" value="Genomic_DNA"/>
</dbReference>
<feature type="region of interest" description="Disordered" evidence="19">
    <location>
        <begin position="594"/>
        <end position="664"/>
    </location>
</feature>
<keyword evidence="11" id="KW-0333">Golgi apparatus</keyword>
<dbReference type="FunFam" id="3.40.50.1820:FF:000121">
    <property type="entry name" value="Carboxypeptidase D"/>
    <property type="match status" value="1"/>
</dbReference>
<evidence type="ECO:0000256" key="17">
    <source>
        <dbReference type="ARBA" id="ARBA00040628"/>
    </source>
</evidence>
<evidence type="ECO:0000256" key="7">
    <source>
        <dbReference type="ARBA" id="ARBA00022703"/>
    </source>
</evidence>
<proteinExistence type="inferred from homology"/>
<protein>
    <recommendedName>
        <fullName evidence="17">Pheromone-processing carboxypeptidase KEX1</fullName>
        <ecNumber evidence="15">3.4.16.6</ecNumber>
    </recommendedName>
    <alternativeName>
        <fullName evidence="18">Carboxypeptidase D</fullName>
    </alternativeName>
    <alternativeName>
        <fullName evidence="16">Pheromone-processing carboxypeptidase kex1</fullName>
    </alternativeName>
</protein>
<evidence type="ECO:0000256" key="21">
    <source>
        <dbReference type="SAM" id="SignalP"/>
    </source>
</evidence>
<comment type="caution">
    <text evidence="22">The sequence shown here is derived from an EMBL/GenBank/DDBJ whole genome shotgun (WGS) entry which is preliminary data.</text>
</comment>
<keyword evidence="23" id="KW-1185">Reference proteome</keyword>
<evidence type="ECO:0000256" key="14">
    <source>
        <dbReference type="ARBA" id="ARBA00037042"/>
    </source>
</evidence>
<accession>A0A8H7SEB0</accession>
<evidence type="ECO:0000256" key="20">
    <source>
        <dbReference type="SAM" id="Phobius"/>
    </source>
</evidence>
<feature type="transmembrane region" description="Helical" evidence="20">
    <location>
        <begin position="497"/>
        <end position="520"/>
    </location>
</feature>
<feature type="compositionally biased region" description="Low complexity" evidence="19">
    <location>
        <begin position="609"/>
        <end position="633"/>
    </location>
</feature>
<sequence>MLKSTLSLLVTFIVTIAAQTADDYKIDTLPGLDIKEAEGLTQQYAGHIEIAPDTNSNLFFWMIEQAQKTNPEKLIIWLNGGPGCSSMDGLFLENGPYRVNPDLSVNISSGGWQDHATIVYLDQPVGTGFSFSDMNGYSKNMLEIVDGFMLFLDKFFEIFPKLKEQDLYIAGESFAGTYIPYFTTKILENNKNKDSNKYNLQGIAIGNGWISPEHQYDAYYDFAVQNDLLNGTHKEYAKTTLDKCHQLMEKQGDDLQVHVNTCESVLTSIVDSSVFVDDNIKYCINQYDIRLTKEQYPSCGMAWPYELSDVTTYLRRPELVRAVHADKQSGGWTECSSAVSKKLESTNSKSAYSMIPEILNEIPILLFSGDQDLICNVLGTQYLIGNMTWNGAQGFEEAKVEDWFIDNKTVGSYTEARNLTLVIINDGSHMVPYDKPIETLDMINRFMGVGNNQVKGLSSRIGENKDDSSIVKPQGQETNPPNNEEQEEQEKDPWAQYYSWGTSALIVVLLFAGLLGYCWCKNRKSKQQGYRAPPSSRGAPGSSSSPGRVFGGGFLGLFGKGKRNKRPKLRLDDQDDTNELDELVIETPTLFAAEDYSDGDGSGDTNLGNKNNTKTSPTSSKNNDTTTTTNKQTRFAIAEEDDDDDDDFEDFADWDEESNIVDKK</sequence>
<keyword evidence="4" id="KW-0121">Carboxypeptidase</keyword>
<evidence type="ECO:0000313" key="22">
    <source>
        <dbReference type="EMBL" id="KAG2227531.1"/>
    </source>
</evidence>
<feature type="signal peptide" evidence="21">
    <location>
        <begin position="1"/>
        <end position="18"/>
    </location>
</feature>
<keyword evidence="10 20" id="KW-1133">Transmembrane helix</keyword>
<dbReference type="EC" id="3.4.16.6" evidence="15"/>
<evidence type="ECO:0000256" key="8">
    <source>
        <dbReference type="ARBA" id="ARBA00022729"/>
    </source>
</evidence>
<dbReference type="PROSITE" id="PS00560">
    <property type="entry name" value="CARBOXYPEPT_SER_HIS"/>
    <property type="match status" value="1"/>
</dbReference>
<dbReference type="OrthoDB" id="443318at2759"/>
<evidence type="ECO:0000256" key="11">
    <source>
        <dbReference type="ARBA" id="ARBA00023034"/>
    </source>
</evidence>
<keyword evidence="8 21" id="KW-0732">Signal</keyword>
<evidence type="ECO:0000256" key="6">
    <source>
        <dbReference type="ARBA" id="ARBA00022692"/>
    </source>
</evidence>
<evidence type="ECO:0000256" key="16">
    <source>
        <dbReference type="ARBA" id="ARBA00040403"/>
    </source>
</evidence>
<name>A0A8H7SEB0_9FUNG</name>
<feature type="chain" id="PRO_5034440264" description="Pheromone-processing carboxypeptidase KEX1" evidence="21">
    <location>
        <begin position="19"/>
        <end position="664"/>
    </location>
</feature>
<dbReference type="AlphaFoldDB" id="A0A8H7SEB0"/>
<evidence type="ECO:0000256" key="18">
    <source>
        <dbReference type="ARBA" id="ARBA00042717"/>
    </source>
</evidence>
<evidence type="ECO:0000256" key="13">
    <source>
        <dbReference type="ARBA" id="ARBA00023180"/>
    </source>
</evidence>